<dbReference type="GO" id="GO:0008270">
    <property type="term" value="F:zinc ion binding"/>
    <property type="evidence" value="ECO:0007669"/>
    <property type="project" value="UniProtKB-KW"/>
</dbReference>
<dbReference type="InterPro" id="IPR036465">
    <property type="entry name" value="vWFA_dom_sf"/>
</dbReference>
<evidence type="ECO:0000256" key="4">
    <source>
        <dbReference type="ARBA" id="ARBA00022763"/>
    </source>
</evidence>
<evidence type="ECO:0000256" key="9">
    <source>
        <dbReference type="ARBA" id="ARBA00023204"/>
    </source>
</evidence>
<keyword evidence="9 11" id="KW-0234">DNA repair</keyword>
<name>A0A086J7M6_TOXGO</name>
<evidence type="ECO:0000256" key="1">
    <source>
        <dbReference type="ARBA" id="ARBA00004123"/>
    </source>
</evidence>
<sequence length="549" mass="57367">MQPPDPPPGDSPLASPASASSALHRASGGAPAGDAPDFAAREAALSLSSGSASPPPLTSGPSCLLPVGTRVKQEQPVSPSACLSSSQEPPASPHSHRPAAPSAGPDEHAVESGESGGRRKPSNQASICASLKPETPGAAASLSMCDAAVVIVVDLNRHFWRNRHLAFCRDEAKKGRGAGEEEQPLLAFLHVLECALCGFVRALTLLTPCSEVAVVGMNERTSAVLVAGRVPNLLVEAAGLGGFFSTMMARVAQFAAGLPLSLGPPCRGSTSVETEERSASLDRRPRLGQHGSDQVKRVKTERAEADGSVRVKTENLESAKRAAPADGLAGRSRWDAAPRPTTACGEDSMLAGALSLALCCLNKVSKRSARTPERRVLILDGSLDRSYSSQYMPLMNLAFAAAKGNIVIDCCALSTNPSTIPEQLCDISRGVHLKFAQAAPSASTSGSASLDGGLALLQLLLFWIFPSMSLRPAIAALSVHRGRSNTAVCFCHHKPVEVCCICSCCLAIYCSEKDAQTGKERISCDVCKSRFSRGLLKNKMAGGVDLPNY</sequence>
<dbReference type="Pfam" id="PF03850">
    <property type="entry name" value="Tfb4"/>
    <property type="match status" value="1"/>
</dbReference>
<dbReference type="Gene3D" id="3.40.50.410">
    <property type="entry name" value="von Willebrand factor, type A domain"/>
    <property type="match status" value="1"/>
</dbReference>
<keyword evidence="4 11" id="KW-0227">DNA damage</keyword>
<dbReference type="EMBL" id="AEYI02002480">
    <property type="protein sequence ID" value="KFG28144.1"/>
    <property type="molecule type" value="Genomic_DNA"/>
</dbReference>
<keyword evidence="3 11" id="KW-0479">Metal-binding</keyword>
<dbReference type="GO" id="GO:0005675">
    <property type="term" value="C:transcription factor TFIIH holo complex"/>
    <property type="evidence" value="ECO:0007669"/>
    <property type="project" value="UniProtKB-UniRule"/>
</dbReference>
<proteinExistence type="inferred from homology"/>
<comment type="subcellular location">
    <subcellularLocation>
        <location evidence="1 11">Nucleus</location>
    </subcellularLocation>
</comment>
<evidence type="ECO:0000256" key="3">
    <source>
        <dbReference type="ARBA" id="ARBA00022723"/>
    </source>
</evidence>
<dbReference type="PANTHER" id="PTHR12831">
    <property type="entry name" value="TRANSCRIPTION INITIATION FACTOR IIH TFIIH , POLYPEPTIDE 3-RELATED"/>
    <property type="match status" value="1"/>
</dbReference>
<accession>A0A086J7M6</accession>
<comment type="caution">
    <text evidence="13">The sequence shown here is derived from an EMBL/GenBank/DDBJ whole genome shotgun (WGS) entry which is preliminary data.</text>
</comment>
<keyword evidence="5 11" id="KW-0863">Zinc-finger</keyword>
<evidence type="ECO:0000256" key="11">
    <source>
        <dbReference type="RuleBase" id="RU368090"/>
    </source>
</evidence>
<keyword evidence="7 11" id="KW-0805">Transcription regulation</keyword>
<feature type="region of interest" description="Disordered" evidence="12">
    <location>
        <begin position="1"/>
        <end position="124"/>
    </location>
</feature>
<dbReference type="PANTHER" id="PTHR12831:SF0">
    <property type="entry name" value="GENERAL TRANSCRIPTION FACTOR IIH SUBUNIT 3"/>
    <property type="match status" value="1"/>
</dbReference>
<evidence type="ECO:0000256" key="10">
    <source>
        <dbReference type="ARBA" id="ARBA00023242"/>
    </source>
</evidence>
<dbReference type="GO" id="GO:0006355">
    <property type="term" value="P:regulation of DNA-templated transcription"/>
    <property type="evidence" value="ECO:0007669"/>
    <property type="project" value="InterPro"/>
</dbReference>
<evidence type="ECO:0000313" key="13">
    <source>
        <dbReference type="EMBL" id="KFG28144.1"/>
    </source>
</evidence>
<evidence type="ECO:0000256" key="2">
    <source>
        <dbReference type="ARBA" id="ARBA00005273"/>
    </source>
</evidence>
<feature type="compositionally biased region" description="Pro residues" evidence="12">
    <location>
        <begin position="1"/>
        <end position="10"/>
    </location>
</feature>
<organism evidence="13 14">
    <name type="scientific">Toxoplasma gondii p89</name>
    <dbReference type="NCBI Taxonomy" id="943119"/>
    <lineage>
        <taxon>Eukaryota</taxon>
        <taxon>Sar</taxon>
        <taxon>Alveolata</taxon>
        <taxon>Apicomplexa</taxon>
        <taxon>Conoidasida</taxon>
        <taxon>Coccidia</taxon>
        <taxon>Eucoccidiorida</taxon>
        <taxon>Eimeriorina</taxon>
        <taxon>Sarcocystidae</taxon>
        <taxon>Toxoplasma</taxon>
    </lineage>
</organism>
<dbReference type="GO" id="GO:0000439">
    <property type="term" value="C:transcription factor TFIIH core complex"/>
    <property type="evidence" value="ECO:0007669"/>
    <property type="project" value="UniProtKB-UniRule"/>
</dbReference>
<feature type="compositionally biased region" description="Basic and acidic residues" evidence="12">
    <location>
        <begin position="274"/>
        <end position="285"/>
    </location>
</feature>
<feature type="compositionally biased region" description="Basic and acidic residues" evidence="12">
    <location>
        <begin position="293"/>
        <end position="308"/>
    </location>
</feature>
<dbReference type="AlphaFoldDB" id="A0A086J7M6"/>
<protein>
    <submittedName>
        <fullName evidence="13">General transcription factor IIH polypeptide 3 GTF2H3</fullName>
    </submittedName>
</protein>
<keyword evidence="6 11" id="KW-0862">Zinc</keyword>
<keyword evidence="8 11" id="KW-0804">Transcription</keyword>
<evidence type="ECO:0000256" key="5">
    <source>
        <dbReference type="ARBA" id="ARBA00022771"/>
    </source>
</evidence>
<reference evidence="13 14" key="1">
    <citation type="submission" date="2014-03" db="EMBL/GenBank/DDBJ databases">
        <authorList>
            <person name="Sibley D."/>
            <person name="Venepally P."/>
            <person name="Karamycheva S."/>
            <person name="Hadjithomas M."/>
            <person name="Khan A."/>
            <person name="Brunk B."/>
            <person name="Roos D."/>
            <person name="Caler E."/>
            <person name="Lorenzi H."/>
        </authorList>
    </citation>
    <scope>NUCLEOTIDE SEQUENCE [LARGE SCALE GENOMIC DNA]</scope>
    <source>
        <strain evidence="14">p89</strain>
    </source>
</reference>
<feature type="region of interest" description="Disordered" evidence="12">
    <location>
        <begin position="265"/>
        <end position="308"/>
    </location>
</feature>
<evidence type="ECO:0000313" key="14">
    <source>
        <dbReference type="Proteomes" id="UP000028828"/>
    </source>
</evidence>
<keyword evidence="10 11" id="KW-0539">Nucleus</keyword>
<evidence type="ECO:0000256" key="7">
    <source>
        <dbReference type="ARBA" id="ARBA00023015"/>
    </source>
</evidence>
<evidence type="ECO:0000256" key="8">
    <source>
        <dbReference type="ARBA" id="ARBA00023163"/>
    </source>
</evidence>
<dbReference type="Proteomes" id="UP000028828">
    <property type="component" value="Unassembled WGS sequence"/>
</dbReference>
<dbReference type="OrthoDB" id="331623at2759"/>
<evidence type="ECO:0000256" key="6">
    <source>
        <dbReference type="ARBA" id="ARBA00022833"/>
    </source>
</evidence>
<feature type="compositionally biased region" description="Low complexity" evidence="12">
    <location>
        <begin position="11"/>
        <end position="52"/>
    </location>
</feature>
<dbReference type="GO" id="GO:0006289">
    <property type="term" value="P:nucleotide-excision repair"/>
    <property type="evidence" value="ECO:0007669"/>
    <property type="project" value="UniProtKB-UniRule"/>
</dbReference>
<feature type="compositionally biased region" description="Polar residues" evidence="12">
    <location>
        <begin position="75"/>
        <end position="88"/>
    </location>
</feature>
<dbReference type="InterPro" id="IPR004600">
    <property type="entry name" value="TFIIH_Tfb4/GTF2H3"/>
</dbReference>
<dbReference type="VEuPathDB" id="ToxoDB:TGP89_266930"/>
<gene>
    <name evidence="13" type="ORF">TGP89_266930</name>
</gene>
<evidence type="ECO:0000256" key="12">
    <source>
        <dbReference type="SAM" id="MobiDB-lite"/>
    </source>
</evidence>
<comment type="similarity">
    <text evidence="2 11">Belongs to the TFB4 family.</text>
</comment>